<reference evidence="1 2" key="1">
    <citation type="submission" date="2024-09" db="EMBL/GenBank/DDBJ databases">
        <authorList>
            <person name="Sun Q."/>
            <person name="Mori K."/>
        </authorList>
    </citation>
    <scope>NUCLEOTIDE SEQUENCE [LARGE SCALE GENOMIC DNA]</scope>
    <source>
        <strain evidence="1 2">CCM 8545</strain>
    </source>
</reference>
<evidence type="ECO:0008006" key="3">
    <source>
        <dbReference type="Google" id="ProtNLM"/>
    </source>
</evidence>
<organism evidence="1 2">
    <name type="scientific">Thorsellia kenyensis</name>
    <dbReference type="NCBI Taxonomy" id="1549888"/>
    <lineage>
        <taxon>Bacteria</taxon>
        <taxon>Pseudomonadati</taxon>
        <taxon>Pseudomonadota</taxon>
        <taxon>Gammaproteobacteria</taxon>
        <taxon>Enterobacterales</taxon>
        <taxon>Thorselliaceae</taxon>
        <taxon>Thorsellia</taxon>
    </lineage>
</organism>
<accession>A0ABV6CDE3</accession>
<proteinExistence type="predicted"/>
<evidence type="ECO:0000313" key="1">
    <source>
        <dbReference type="EMBL" id="MFC0179263.1"/>
    </source>
</evidence>
<evidence type="ECO:0000313" key="2">
    <source>
        <dbReference type="Proteomes" id="UP001589758"/>
    </source>
</evidence>
<keyword evidence="2" id="KW-1185">Reference proteome</keyword>
<dbReference type="RefSeq" id="WP_385876359.1">
    <property type="nucleotide sequence ID" value="NZ_JBHLXE010000038.1"/>
</dbReference>
<sequence length="46" mass="5452">MEYAIRKATLLDLDSISSLFNSYRMFYGESDNLIVCRQFISDRLKK</sequence>
<protein>
    <recommendedName>
        <fullName evidence="3">GNAT family N-acetyltransferase</fullName>
    </recommendedName>
</protein>
<comment type="caution">
    <text evidence="1">The sequence shown here is derived from an EMBL/GenBank/DDBJ whole genome shotgun (WGS) entry which is preliminary data.</text>
</comment>
<dbReference type="EMBL" id="JBHLXE010000038">
    <property type="protein sequence ID" value="MFC0179263.1"/>
    <property type="molecule type" value="Genomic_DNA"/>
</dbReference>
<gene>
    <name evidence="1" type="ORF">ACFFIT_03975</name>
</gene>
<name>A0ABV6CDE3_9GAMM</name>
<dbReference type="Proteomes" id="UP001589758">
    <property type="component" value="Unassembled WGS sequence"/>
</dbReference>